<keyword evidence="1" id="KW-0812">Transmembrane</keyword>
<comment type="caution">
    <text evidence="2">The sequence shown here is derived from an EMBL/GenBank/DDBJ whole genome shotgun (WGS) entry which is preliminary data.</text>
</comment>
<keyword evidence="3" id="KW-1185">Reference proteome</keyword>
<dbReference type="AlphaFoldDB" id="A0A7L1G2N8"/>
<reference evidence="2 3" key="1">
    <citation type="submission" date="2019-09" db="EMBL/GenBank/DDBJ databases">
        <title>Bird 10,000 Genomes (B10K) Project - Family phase.</title>
        <authorList>
            <person name="Zhang G."/>
        </authorList>
    </citation>
    <scope>NUCLEOTIDE SEQUENCE [LARGE SCALE GENOMIC DNA]</scope>
    <source>
        <strain evidence="2">B10K-DU-001-78</strain>
        <tissue evidence="2">Muscle</tissue>
    </source>
</reference>
<dbReference type="Pfam" id="PF00429">
    <property type="entry name" value="TLV_coat"/>
    <property type="match status" value="1"/>
</dbReference>
<evidence type="ECO:0000313" key="3">
    <source>
        <dbReference type="Proteomes" id="UP000557230"/>
    </source>
</evidence>
<organism evidence="2 3">
    <name type="scientific">Indicator maculatus</name>
    <name type="common">spotted honeyguide</name>
    <dbReference type="NCBI Taxonomy" id="545262"/>
    <lineage>
        <taxon>Eukaryota</taxon>
        <taxon>Metazoa</taxon>
        <taxon>Chordata</taxon>
        <taxon>Craniata</taxon>
        <taxon>Vertebrata</taxon>
        <taxon>Euteleostomi</taxon>
        <taxon>Archelosauria</taxon>
        <taxon>Archosauria</taxon>
        <taxon>Dinosauria</taxon>
        <taxon>Saurischia</taxon>
        <taxon>Theropoda</taxon>
        <taxon>Coelurosauria</taxon>
        <taxon>Aves</taxon>
        <taxon>Neognathae</taxon>
        <taxon>Neoaves</taxon>
        <taxon>Telluraves</taxon>
        <taxon>Coraciimorphae</taxon>
        <taxon>Piciformes</taxon>
        <taxon>Indicatoridae</taxon>
        <taxon>Indicator</taxon>
    </lineage>
</organism>
<name>A0A7L1G2N8_9PICI</name>
<evidence type="ECO:0000256" key="1">
    <source>
        <dbReference type="SAM" id="Phobius"/>
    </source>
</evidence>
<dbReference type="PANTHER" id="PTHR10424">
    <property type="entry name" value="VIRAL ENVELOPE PROTEIN"/>
    <property type="match status" value="1"/>
</dbReference>
<keyword evidence="1" id="KW-0472">Membrane</keyword>
<protein>
    <submittedName>
        <fullName evidence="2">ENV1 protein</fullName>
    </submittedName>
</protein>
<evidence type="ECO:0000313" key="2">
    <source>
        <dbReference type="EMBL" id="NXN08182.1"/>
    </source>
</evidence>
<dbReference type="InterPro" id="IPR018154">
    <property type="entry name" value="TLV/ENV_coat_polyprotein"/>
</dbReference>
<proteinExistence type="predicted"/>
<dbReference type="PANTHER" id="PTHR10424:SF82">
    <property type="entry name" value="ENVELOPE GLYCOPROTEIN-RELATED"/>
    <property type="match status" value="1"/>
</dbReference>
<keyword evidence="1" id="KW-1133">Transmembrane helix</keyword>
<feature type="transmembrane region" description="Helical" evidence="1">
    <location>
        <begin position="31"/>
        <end position="57"/>
    </location>
</feature>
<dbReference type="EMBL" id="VXBD01002158">
    <property type="protein sequence ID" value="NXN08182.1"/>
    <property type="molecule type" value="Genomic_DNA"/>
</dbReference>
<feature type="non-terminal residue" evidence="2">
    <location>
        <position position="1"/>
    </location>
</feature>
<gene>
    <name evidence="2" type="primary">Env1_1</name>
    <name evidence="2" type="ORF">INDMAC_R15341</name>
</gene>
<feature type="non-terminal residue" evidence="2">
    <location>
        <position position="101"/>
    </location>
</feature>
<sequence>LMKVHEGLEKRRKERENSQAWYETWFSQSPWLTTLLSTIMGPVILLLLVLTFGPCIINKLVALVNQRIEKVHLMIRELQLISITDASFEAASEALARLESK</sequence>
<accession>A0A7L1G2N8</accession>
<dbReference type="Proteomes" id="UP000557230">
    <property type="component" value="Unassembled WGS sequence"/>
</dbReference>
<dbReference type="OrthoDB" id="9633697at2759"/>